<feature type="region of interest" description="Disordered" evidence="6">
    <location>
        <begin position="1"/>
        <end position="23"/>
    </location>
</feature>
<evidence type="ECO:0000256" key="6">
    <source>
        <dbReference type="SAM" id="MobiDB-lite"/>
    </source>
</evidence>
<keyword evidence="3" id="KW-0812">Transmembrane</keyword>
<dbReference type="Proteomes" id="UP000289738">
    <property type="component" value="Chromosome A05"/>
</dbReference>
<proteinExistence type="inferred from homology"/>
<evidence type="ECO:0000313" key="7">
    <source>
        <dbReference type="EMBL" id="RYR56011.1"/>
    </source>
</evidence>
<evidence type="ECO:0000256" key="4">
    <source>
        <dbReference type="ARBA" id="ARBA00022989"/>
    </source>
</evidence>
<comment type="subcellular location">
    <subcellularLocation>
        <location evidence="1">Membrane</location>
    </subcellularLocation>
</comment>
<dbReference type="STRING" id="3818.A0A445CYQ1"/>
<comment type="caution">
    <text evidence="7">The sequence shown here is derived from an EMBL/GenBank/DDBJ whole genome shotgun (WGS) entry which is preliminary data.</text>
</comment>
<dbReference type="PANTHER" id="PTHR31113">
    <property type="entry name" value="UPF0496 PROTEIN 3-RELATED"/>
    <property type="match status" value="1"/>
</dbReference>
<protein>
    <submittedName>
        <fullName evidence="7">Uncharacterized protein</fullName>
    </submittedName>
</protein>
<keyword evidence="8" id="KW-1185">Reference proteome</keyword>
<evidence type="ECO:0000256" key="3">
    <source>
        <dbReference type="ARBA" id="ARBA00022692"/>
    </source>
</evidence>
<keyword evidence="5" id="KW-0472">Membrane</keyword>
<dbReference type="InterPro" id="IPR007749">
    <property type="entry name" value="DUF677"/>
</dbReference>
<organism evidence="7 8">
    <name type="scientific">Arachis hypogaea</name>
    <name type="common">Peanut</name>
    <dbReference type="NCBI Taxonomy" id="3818"/>
    <lineage>
        <taxon>Eukaryota</taxon>
        <taxon>Viridiplantae</taxon>
        <taxon>Streptophyta</taxon>
        <taxon>Embryophyta</taxon>
        <taxon>Tracheophyta</taxon>
        <taxon>Spermatophyta</taxon>
        <taxon>Magnoliopsida</taxon>
        <taxon>eudicotyledons</taxon>
        <taxon>Gunneridae</taxon>
        <taxon>Pentapetalae</taxon>
        <taxon>rosids</taxon>
        <taxon>fabids</taxon>
        <taxon>Fabales</taxon>
        <taxon>Fabaceae</taxon>
        <taxon>Papilionoideae</taxon>
        <taxon>50 kb inversion clade</taxon>
        <taxon>dalbergioids sensu lato</taxon>
        <taxon>Dalbergieae</taxon>
        <taxon>Pterocarpus clade</taxon>
        <taxon>Arachis</taxon>
    </lineage>
</organism>
<dbReference type="EMBL" id="SDMP01000005">
    <property type="protein sequence ID" value="RYR56011.1"/>
    <property type="molecule type" value="Genomic_DNA"/>
</dbReference>
<dbReference type="GO" id="GO:0016020">
    <property type="term" value="C:membrane"/>
    <property type="evidence" value="ECO:0007669"/>
    <property type="project" value="UniProtKB-SubCell"/>
</dbReference>
<evidence type="ECO:0000313" key="8">
    <source>
        <dbReference type="Proteomes" id="UP000289738"/>
    </source>
</evidence>
<gene>
    <name evidence="7" type="ORF">Ahy_A05g021822</name>
</gene>
<evidence type="ECO:0000256" key="2">
    <source>
        <dbReference type="ARBA" id="ARBA00009074"/>
    </source>
</evidence>
<comment type="similarity">
    <text evidence="2">Belongs to the UPF0496 family.</text>
</comment>
<evidence type="ECO:0000256" key="5">
    <source>
        <dbReference type="ARBA" id="ARBA00023136"/>
    </source>
</evidence>
<accession>A0A445CYQ1</accession>
<evidence type="ECO:0000256" key="1">
    <source>
        <dbReference type="ARBA" id="ARBA00004370"/>
    </source>
</evidence>
<dbReference type="AlphaFoldDB" id="A0A445CYQ1"/>
<sequence length="347" mass="40580">MLAKLIKPCNKGGKGLKDPKDEQKSMNFHEEYQMALKTKSYVDFLNKAHELLINNYFDHIKLSSNTLLEPCQESIPSILDNTTRIFPKRSHQELRSVMLSYFDITYEASNICIHLLKSIKQVQSNYQFIQKALDIIIIVDDDDESLENFNIMISEFNSFIFLSNPFSRLINNNNNNQEYFKHISDKHSLLLQHLKSMITNIGRKIKLINFLLKFLTIIAIGKKLIRRSKFSSSFVRRICDQLDIASKGTYILSRDFETMSRLVVRVHDEIEHIKLIVKFCLERKEDKLFSLQMVMEIIKKNDVVFRKQMDELQEHVCLCLVTINRARCLVFNEITKSCIGLNACMSH</sequence>
<keyword evidence="4" id="KW-1133">Transmembrane helix</keyword>
<reference evidence="7 8" key="1">
    <citation type="submission" date="2019-01" db="EMBL/GenBank/DDBJ databases">
        <title>Sequencing of cultivated peanut Arachis hypogaea provides insights into genome evolution and oil improvement.</title>
        <authorList>
            <person name="Chen X."/>
        </authorList>
    </citation>
    <scope>NUCLEOTIDE SEQUENCE [LARGE SCALE GENOMIC DNA]</scope>
    <source>
        <strain evidence="8">cv. Fuhuasheng</strain>
        <tissue evidence="7">Leaves</tissue>
    </source>
</reference>
<dbReference type="PANTHER" id="PTHR31113:SF2">
    <property type="entry name" value="OS04G0423200 PROTEIN"/>
    <property type="match status" value="1"/>
</dbReference>
<dbReference type="Pfam" id="PF05055">
    <property type="entry name" value="DUF677"/>
    <property type="match status" value="1"/>
</dbReference>
<name>A0A445CYQ1_ARAHY</name>